<dbReference type="OrthoDB" id="5291101at2"/>
<keyword evidence="3" id="KW-1185">Reference proteome</keyword>
<reference evidence="2 3" key="1">
    <citation type="journal article" date="2015" name="Antonie Van Leeuwenhoek">
        <title>Thioclava indica sp. nov., isolated from surface seawater of the Indian Ocean.</title>
        <authorList>
            <person name="Liu Y."/>
            <person name="Lai Q."/>
            <person name="Du J."/>
            <person name="Xu H."/>
            <person name="Jiang L."/>
            <person name="Shao Z."/>
        </authorList>
    </citation>
    <scope>NUCLEOTIDE SEQUENCE [LARGE SCALE GENOMIC DNA]</scope>
    <source>
        <strain evidence="2 3">DT23-4</strain>
    </source>
</reference>
<sequence>MNASVKRPICVIIPAHNAAKTIAKAVRSALLQPEVGEVVVIDDASSDATSKCAQDAADGDARLTVLHQDTNIGPAAGRNVAIAHSTAPLIAILDADDYFLPGRFADMLARDDWDMIADNIVFVPDTRRDPVTRSDVEETRQKREFRLETSDFILGNIPRASAYRGELGFLKPLISRHFIERFGLKYDETLRLGEDFKFYVEMLAHGARFQVSTHVGYVALVRAESLSGRHRAADLKNLLFASRELSKMLAPDPASLKALRAYLRELKARYVLHAFLDIKRDSGSAKAFAYATQGPHVFWLIARGVLRDKIAAALKKNKRPTEAKRYLLPME</sequence>
<accession>A0A074JTT8</accession>
<dbReference type="Proteomes" id="UP000027471">
    <property type="component" value="Unassembled WGS sequence"/>
</dbReference>
<dbReference type="InterPro" id="IPR029044">
    <property type="entry name" value="Nucleotide-diphossugar_trans"/>
</dbReference>
<dbReference type="RefSeq" id="WP_038130804.1">
    <property type="nucleotide sequence ID" value="NZ_AUNB01000028.1"/>
</dbReference>
<comment type="caution">
    <text evidence="2">The sequence shown here is derived from an EMBL/GenBank/DDBJ whole genome shotgun (WGS) entry which is preliminary data.</text>
</comment>
<dbReference type="Gene3D" id="3.90.550.10">
    <property type="entry name" value="Spore Coat Polysaccharide Biosynthesis Protein SpsA, Chain A"/>
    <property type="match status" value="1"/>
</dbReference>
<dbReference type="PANTHER" id="PTHR43685:SF2">
    <property type="entry name" value="GLYCOSYLTRANSFERASE 2-LIKE DOMAIN-CONTAINING PROTEIN"/>
    <property type="match status" value="1"/>
</dbReference>
<dbReference type="PANTHER" id="PTHR43685">
    <property type="entry name" value="GLYCOSYLTRANSFERASE"/>
    <property type="match status" value="1"/>
</dbReference>
<evidence type="ECO:0000313" key="2">
    <source>
        <dbReference type="EMBL" id="KEO59889.1"/>
    </source>
</evidence>
<dbReference type="InterPro" id="IPR050834">
    <property type="entry name" value="Glycosyltransf_2"/>
</dbReference>
<dbReference type="Pfam" id="PF00535">
    <property type="entry name" value="Glycos_transf_2"/>
    <property type="match status" value="1"/>
</dbReference>
<evidence type="ECO:0000313" key="3">
    <source>
        <dbReference type="Proteomes" id="UP000027471"/>
    </source>
</evidence>
<dbReference type="eggNOG" id="COG1215">
    <property type="taxonomic scope" value="Bacteria"/>
</dbReference>
<dbReference type="AlphaFoldDB" id="A0A074JTT8"/>
<protein>
    <recommendedName>
        <fullName evidence="1">Glycosyltransferase 2-like domain-containing protein</fullName>
    </recommendedName>
</protein>
<dbReference type="EMBL" id="AUNB01000028">
    <property type="protein sequence ID" value="KEO59889.1"/>
    <property type="molecule type" value="Genomic_DNA"/>
</dbReference>
<dbReference type="CDD" id="cd00761">
    <property type="entry name" value="Glyco_tranf_GTA_type"/>
    <property type="match status" value="1"/>
</dbReference>
<feature type="domain" description="Glycosyltransferase 2-like" evidence="1">
    <location>
        <begin position="10"/>
        <end position="142"/>
    </location>
</feature>
<dbReference type="STRING" id="1353528.DT23_15610"/>
<gene>
    <name evidence="2" type="ORF">DT23_15610</name>
</gene>
<name>A0A074JTT8_9RHOB</name>
<evidence type="ECO:0000259" key="1">
    <source>
        <dbReference type="Pfam" id="PF00535"/>
    </source>
</evidence>
<organism evidence="2 3">
    <name type="scientific">Thioclava indica</name>
    <dbReference type="NCBI Taxonomy" id="1353528"/>
    <lineage>
        <taxon>Bacteria</taxon>
        <taxon>Pseudomonadati</taxon>
        <taxon>Pseudomonadota</taxon>
        <taxon>Alphaproteobacteria</taxon>
        <taxon>Rhodobacterales</taxon>
        <taxon>Paracoccaceae</taxon>
        <taxon>Thioclava</taxon>
    </lineage>
</organism>
<dbReference type="InterPro" id="IPR001173">
    <property type="entry name" value="Glyco_trans_2-like"/>
</dbReference>
<dbReference type="SUPFAM" id="SSF53448">
    <property type="entry name" value="Nucleotide-diphospho-sugar transferases"/>
    <property type="match status" value="1"/>
</dbReference>
<proteinExistence type="predicted"/>